<keyword evidence="2 6" id="KW-0238">DNA-binding</keyword>
<dbReference type="GO" id="GO:0043565">
    <property type="term" value="F:sequence-specific DNA binding"/>
    <property type="evidence" value="ECO:0007669"/>
    <property type="project" value="InterPro"/>
</dbReference>
<dbReference type="InterPro" id="IPR009057">
    <property type="entry name" value="Homeodomain-like_sf"/>
</dbReference>
<dbReference type="STRING" id="563176.SAMN04488090_2293"/>
<dbReference type="SMART" id="SM00342">
    <property type="entry name" value="HTH_ARAC"/>
    <property type="match status" value="1"/>
</dbReference>
<sequence length="279" mass="33341">MKRYIQYEFLKVSHFEVDTWKHPEHNHNHFELIFIHGGSGRHHLNGCAYPYGPRQLFLLRPSDVHSFEITEKTRFTFLKFSARYLKGTGEIQVESRWQTDRLLTDEGSIALSENDYEILENLLALIRGEWERSRQDDNETLFFLVQTVFSLLKRNHQPAHQPETDRITAITDYIHAHIYSMEETRVERLADEFHLSRHYLGDFFREQTGVTLREYIRRYKLRLIEDRLRLSRMTVKEIGFEFGFTDLSHLNKFFRASHGISPKEYRRRQEASTRSAATN</sequence>
<dbReference type="SUPFAM" id="SSF46689">
    <property type="entry name" value="Homeodomain-like"/>
    <property type="match status" value="2"/>
</dbReference>
<evidence type="ECO:0000256" key="2">
    <source>
        <dbReference type="ARBA" id="ARBA00023125"/>
    </source>
</evidence>
<dbReference type="InterPro" id="IPR018060">
    <property type="entry name" value="HTH_AraC"/>
</dbReference>
<name>A0A1G9PRW8_9BACT</name>
<feature type="domain" description="HTH araC/xylS-type" evidence="5">
    <location>
        <begin position="168"/>
        <end position="268"/>
    </location>
</feature>
<dbReference type="EMBL" id="FNGS01000004">
    <property type="protein sequence ID" value="SDM01514.1"/>
    <property type="molecule type" value="Genomic_DNA"/>
</dbReference>
<reference evidence="6 7" key="1">
    <citation type="submission" date="2016-10" db="EMBL/GenBank/DDBJ databases">
        <authorList>
            <person name="de Groot N.N."/>
        </authorList>
    </citation>
    <scope>NUCLEOTIDE SEQUENCE [LARGE SCALE GENOMIC DNA]</scope>
    <source>
        <strain evidence="6 7">DSM 21668</strain>
    </source>
</reference>
<dbReference type="InterPro" id="IPR003313">
    <property type="entry name" value="AraC-bd"/>
</dbReference>
<keyword evidence="3" id="KW-0010">Activator</keyword>
<keyword evidence="1" id="KW-0805">Transcription regulation</keyword>
<dbReference type="Pfam" id="PF12833">
    <property type="entry name" value="HTH_18"/>
    <property type="match status" value="1"/>
</dbReference>
<evidence type="ECO:0000313" key="7">
    <source>
        <dbReference type="Proteomes" id="UP000198901"/>
    </source>
</evidence>
<dbReference type="InterPro" id="IPR037923">
    <property type="entry name" value="HTH-like"/>
</dbReference>
<dbReference type="Proteomes" id="UP000198901">
    <property type="component" value="Unassembled WGS sequence"/>
</dbReference>
<accession>A0A1G9PRW8</accession>
<dbReference type="InterPro" id="IPR018062">
    <property type="entry name" value="HTH_AraC-typ_CS"/>
</dbReference>
<dbReference type="RefSeq" id="WP_093201923.1">
    <property type="nucleotide sequence ID" value="NZ_FNGS01000004.1"/>
</dbReference>
<dbReference type="InterPro" id="IPR050204">
    <property type="entry name" value="AraC_XylS_family_regulators"/>
</dbReference>
<evidence type="ECO:0000313" key="6">
    <source>
        <dbReference type="EMBL" id="SDM01514.1"/>
    </source>
</evidence>
<dbReference type="PROSITE" id="PS01124">
    <property type="entry name" value="HTH_ARAC_FAMILY_2"/>
    <property type="match status" value="1"/>
</dbReference>
<dbReference type="InterPro" id="IPR014710">
    <property type="entry name" value="RmlC-like_jellyroll"/>
</dbReference>
<proteinExistence type="predicted"/>
<evidence type="ECO:0000256" key="1">
    <source>
        <dbReference type="ARBA" id="ARBA00023015"/>
    </source>
</evidence>
<organism evidence="6 7">
    <name type="scientific">Siphonobacter aquaeclarae</name>
    <dbReference type="NCBI Taxonomy" id="563176"/>
    <lineage>
        <taxon>Bacteria</taxon>
        <taxon>Pseudomonadati</taxon>
        <taxon>Bacteroidota</taxon>
        <taxon>Cytophagia</taxon>
        <taxon>Cytophagales</taxon>
        <taxon>Cytophagaceae</taxon>
        <taxon>Siphonobacter</taxon>
    </lineage>
</organism>
<dbReference type="PANTHER" id="PTHR46796">
    <property type="entry name" value="HTH-TYPE TRANSCRIPTIONAL ACTIVATOR RHAS-RELATED"/>
    <property type="match status" value="1"/>
</dbReference>
<evidence type="ECO:0000256" key="4">
    <source>
        <dbReference type="ARBA" id="ARBA00023163"/>
    </source>
</evidence>
<dbReference type="GO" id="GO:0003700">
    <property type="term" value="F:DNA-binding transcription factor activity"/>
    <property type="evidence" value="ECO:0007669"/>
    <property type="project" value="InterPro"/>
</dbReference>
<dbReference type="AlphaFoldDB" id="A0A1G9PRW8"/>
<protein>
    <submittedName>
        <fullName evidence="6">AraC-type DNA-binding protein</fullName>
    </submittedName>
</protein>
<dbReference type="Pfam" id="PF02311">
    <property type="entry name" value="AraC_binding"/>
    <property type="match status" value="1"/>
</dbReference>
<keyword evidence="4" id="KW-0804">Transcription</keyword>
<dbReference type="Gene3D" id="1.10.10.60">
    <property type="entry name" value="Homeodomain-like"/>
    <property type="match status" value="2"/>
</dbReference>
<evidence type="ECO:0000256" key="3">
    <source>
        <dbReference type="ARBA" id="ARBA00023159"/>
    </source>
</evidence>
<evidence type="ECO:0000259" key="5">
    <source>
        <dbReference type="PROSITE" id="PS01124"/>
    </source>
</evidence>
<dbReference type="PROSITE" id="PS00041">
    <property type="entry name" value="HTH_ARAC_FAMILY_1"/>
    <property type="match status" value="1"/>
</dbReference>
<gene>
    <name evidence="6" type="ORF">SAMN04488090_2293</name>
</gene>
<dbReference type="OrthoDB" id="2569619at2"/>
<dbReference type="SUPFAM" id="SSF51215">
    <property type="entry name" value="Regulatory protein AraC"/>
    <property type="match status" value="1"/>
</dbReference>
<keyword evidence="7" id="KW-1185">Reference proteome</keyword>
<dbReference type="Gene3D" id="2.60.120.10">
    <property type="entry name" value="Jelly Rolls"/>
    <property type="match status" value="1"/>
</dbReference>